<gene>
    <name evidence="1" type="ORF">LCGC14_0368580</name>
</gene>
<reference evidence="1" key="1">
    <citation type="journal article" date="2015" name="Nature">
        <title>Complex archaea that bridge the gap between prokaryotes and eukaryotes.</title>
        <authorList>
            <person name="Spang A."/>
            <person name="Saw J.H."/>
            <person name="Jorgensen S.L."/>
            <person name="Zaremba-Niedzwiedzka K."/>
            <person name="Martijn J."/>
            <person name="Lind A.E."/>
            <person name="van Eijk R."/>
            <person name="Schleper C."/>
            <person name="Guy L."/>
            <person name="Ettema T.J."/>
        </authorList>
    </citation>
    <scope>NUCLEOTIDE SEQUENCE</scope>
</reference>
<evidence type="ECO:0000313" key="1">
    <source>
        <dbReference type="EMBL" id="KKN76661.1"/>
    </source>
</evidence>
<comment type="caution">
    <text evidence="1">The sequence shown here is derived from an EMBL/GenBank/DDBJ whole genome shotgun (WGS) entry which is preliminary data.</text>
</comment>
<accession>A0A0F9VT56</accession>
<proteinExistence type="predicted"/>
<name>A0A0F9VT56_9ZZZZ</name>
<protein>
    <submittedName>
        <fullName evidence="1">Uncharacterized protein</fullName>
    </submittedName>
</protein>
<dbReference type="AlphaFoldDB" id="A0A0F9VT56"/>
<sequence>MTQLVCLDGTVFRLTAAATWGWGASTPSTPNFANFVDISITGTGSNLTVDGTKIILEADVTSTMTTYTDSYHIAGAAGTGGGVYLNVSPLTAGVDGTVLAVTLTSGLTLSTIFRHGTNGVILDSLTGNFSIPATVFAMFPQPPPPAGSPVPSTVTPLTGTWAIQSNGGNTKLKSN</sequence>
<organism evidence="1">
    <name type="scientific">marine sediment metagenome</name>
    <dbReference type="NCBI Taxonomy" id="412755"/>
    <lineage>
        <taxon>unclassified sequences</taxon>
        <taxon>metagenomes</taxon>
        <taxon>ecological metagenomes</taxon>
    </lineage>
</organism>
<dbReference type="EMBL" id="LAZR01000292">
    <property type="protein sequence ID" value="KKN76661.1"/>
    <property type="molecule type" value="Genomic_DNA"/>
</dbReference>